<sequence>MSCITQVQPQNPATYLPLEQSDQKKDILTQARANIKTSNNMASGEIALMASSEEVKPTKSFISALFYLLLSPGYNKLENITKLFADNQLDSRGYTYAPFVLEVSLQSLKSSYEENETIFGETASQSIAKQKLLVEKGGDAIGNIHWEVSKNILNTKSAHGSLAVKLTRQEKDSDNNTREEITTGTSYAELWARISIMIGNIKSDYVDFYAELMKKYTDMYEAFNSTVQKASSDAVTSGEDGNSVTFDRPTMKKGYKEFSAEIEKIDLGTVKNWDKMSQEEKNSLVMTLEPAFKVNTKGKIEFNLEPYMSSVNNTYPGTSSGNISTASYQAWLATFNSAGSSLQSNMQAFSQRYTQANSTFDQLNKMLSGVINSLGDSAKDVLKSLS</sequence>
<keyword evidence="5" id="KW-0175">Coiled coil</keyword>
<dbReference type="STRING" id="465817.ETA_26800"/>
<dbReference type="SUPFAM" id="SSF140693">
    <property type="entry name" value="IpaD-like"/>
    <property type="match status" value="1"/>
</dbReference>
<dbReference type="InterPro" id="IPR009483">
    <property type="entry name" value="IpaD/BipD/SipD"/>
</dbReference>
<gene>
    <name evidence="6" type="primary">sipD2</name>
    <name evidence="6" type="ordered locus">ETA_26800</name>
</gene>
<evidence type="ECO:0000256" key="5">
    <source>
        <dbReference type="ARBA" id="ARBA00023054"/>
    </source>
</evidence>
<dbReference type="Pfam" id="PF06511">
    <property type="entry name" value="T3SS_TC"/>
    <property type="match status" value="2"/>
</dbReference>
<proteinExistence type="inferred from homology"/>
<evidence type="ECO:0000313" key="7">
    <source>
        <dbReference type="Proteomes" id="UP000001726"/>
    </source>
</evidence>
<dbReference type="Gene3D" id="1.20.1710.10">
    <property type="entry name" value="IpaD-like"/>
    <property type="match status" value="1"/>
</dbReference>
<keyword evidence="3" id="KW-0964">Secreted</keyword>
<dbReference type="OrthoDB" id="6619705at2"/>
<dbReference type="KEGG" id="eta:ETA_26800"/>
<dbReference type="Proteomes" id="UP000001726">
    <property type="component" value="Chromosome"/>
</dbReference>
<protein>
    <submittedName>
        <fullName evidence="6">Invasin-like protein (36 kDa membrane antigen)</fullName>
    </submittedName>
</protein>
<dbReference type="HOGENOM" id="CLU_057325_1_0_6"/>
<keyword evidence="4" id="KW-0843">Virulence</keyword>
<evidence type="ECO:0000256" key="2">
    <source>
        <dbReference type="ARBA" id="ARBA00007741"/>
    </source>
</evidence>
<evidence type="ECO:0000313" key="6">
    <source>
        <dbReference type="EMBL" id="CAO97726.1"/>
    </source>
</evidence>
<dbReference type="RefSeq" id="WP_012442387.1">
    <property type="nucleotide sequence ID" value="NC_010694.1"/>
</dbReference>
<reference evidence="6 7" key="1">
    <citation type="journal article" date="2008" name="Environ. Microbiol.">
        <title>The genome of Erwinia tasmaniensis strain Et1/99, a non-pathogenic bacterium in the genus Erwinia.</title>
        <authorList>
            <person name="Kube M."/>
            <person name="Migdoll A.M."/>
            <person name="Mueller I."/>
            <person name="Kuhl H."/>
            <person name="Beck A."/>
            <person name="Reinhardt R."/>
            <person name="Geider K."/>
        </authorList>
    </citation>
    <scope>NUCLEOTIDE SEQUENCE [LARGE SCALE GENOMIC DNA]</scope>
    <source>
        <strain evidence="7">DSM 17950 / CFBP 7177 / CIP 109463 / NCPPB 4357 / Et1/99</strain>
    </source>
</reference>
<dbReference type="eggNOG" id="ENOG5032RHE">
    <property type="taxonomic scope" value="Bacteria"/>
</dbReference>
<dbReference type="EMBL" id="CU468135">
    <property type="protein sequence ID" value="CAO97726.1"/>
    <property type="molecule type" value="Genomic_DNA"/>
</dbReference>
<dbReference type="AlphaFoldDB" id="B2VG37"/>
<dbReference type="GO" id="GO:0005576">
    <property type="term" value="C:extracellular region"/>
    <property type="evidence" value="ECO:0007669"/>
    <property type="project" value="UniProtKB-SubCell"/>
</dbReference>
<comment type="subcellular location">
    <subcellularLocation>
        <location evidence="1">Secreted</location>
    </subcellularLocation>
</comment>
<comment type="similarity">
    <text evidence="2">Belongs to the invasin protein D family.</text>
</comment>
<keyword evidence="7" id="KW-1185">Reference proteome</keyword>
<accession>B2VG37</accession>
<evidence type="ECO:0000256" key="4">
    <source>
        <dbReference type="ARBA" id="ARBA00023026"/>
    </source>
</evidence>
<name>B2VG37_ERWT9</name>
<evidence type="ECO:0000256" key="1">
    <source>
        <dbReference type="ARBA" id="ARBA00004613"/>
    </source>
</evidence>
<dbReference type="InterPro" id="IPR036708">
    <property type="entry name" value="BipD-like_sf"/>
</dbReference>
<evidence type="ECO:0000256" key="3">
    <source>
        <dbReference type="ARBA" id="ARBA00022525"/>
    </source>
</evidence>
<organism evidence="6 7">
    <name type="scientific">Erwinia tasmaniensis (strain DSM 17950 / CFBP 7177 / CIP 109463 / NCPPB 4357 / Et1/99)</name>
    <dbReference type="NCBI Taxonomy" id="465817"/>
    <lineage>
        <taxon>Bacteria</taxon>
        <taxon>Pseudomonadati</taxon>
        <taxon>Pseudomonadota</taxon>
        <taxon>Gammaproteobacteria</taxon>
        <taxon>Enterobacterales</taxon>
        <taxon>Erwiniaceae</taxon>
        <taxon>Erwinia</taxon>
    </lineage>
</organism>